<dbReference type="SFLD" id="SFLDS00019">
    <property type="entry name" value="Glutathione_Transferase_(cytos"/>
    <property type="match status" value="1"/>
</dbReference>
<sequence length="359" mass="40786">MKLVHFQDIFCRAQQSMDATFKAVLERIFPRFKKEVSTSEKPLSRLTPAQRRLAIVSAVVTGTITTSAILFRILTFLERRRRLHFIQECEASEKSLFLFILPRSPWAPSLSPACTRVETFLRANGIPYTAIETIDPLGAPSGELPFLIYKRQRIDDLPKIMEFITSEFQVTMDDTLTRDQRATGAALRRLLEHNIEHYLYRIAFIDHPSLAIAQIERALQMPHLRARFAVYGYANNLKKRFATTAYGALVSEQYEHEFLQACESIEEQMGKKRYLFSDIAITSYDCAVYSLLVPFAYMGKHTSLSAAYSRVADSDVLMAYIADISRRLFSDVSSGFEVSNLPHATSLACAVDEHDGEAQ</sequence>
<dbReference type="AlphaFoldDB" id="A0A836IGB6"/>
<keyword evidence="1" id="KW-0812">Transmembrane</keyword>
<dbReference type="CDD" id="cd03193">
    <property type="entry name" value="GST_C_Metaxin"/>
    <property type="match status" value="1"/>
</dbReference>
<evidence type="ECO:0000259" key="2">
    <source>
        <dbReference type="Pfam" id="PF17172"/>
    </source>
</evidence>
<comment type="caution">
    <text evidence="3">The sequence shown here is derived from an EMBL/GenBank/DDBJ whole genome shotgun (WGS) entry which is preliminary data.</text>
</comment>
<evidence type="ECO:0000256" key="1">
    <source>
        <dbReference type="SAM" id="Phobius"/>
    </source>
</evidence>
<name>A0A836IGB6_9TRYP</name>
<feature type="domain" description="Thioredoxin-like fold" evidence="2">
    <location>
        <begin position="112"/>
        <end position="205"/>
    </location>
</feature>
<dbReference type="OrthoDB" id="5809458at2759"/>
<keyword evidence="4" id="KW-1185">Reference proteome</keyword>
<dbReference type="EMBL" id="JAFJZO010000024">
    <property type="protein sequence ID" value="KAG5503505.1"/>
    <property type="molecule type" value="Genomic_DNA"/>
</dbReference>
<reference evidence="3 4" key="1">
    <citation type="submission" date="2021-02" db="EMBL/GenBank/DDBJ databases">
        <title>Porcisia hertigi Genome sequencing and assembly.</title>
        <authorList>
            <person name="Almutairi H."/>
            <person name="Gatherer D."/>
        </authorList>
    </citation>
    <scope>NUCLEOTIDE SEQUENCE [LARGE SCALE GENOMIC DNA]</scope>
    <source>
        <strain evidence="3 4">C119</strain>
    </source>
</reference>
<feature type="transmembrane region" description="Helical" evidence="1">
    <location>
        <begin position="53"/>
        <end position="74"/>
    </location>
</feature>
<dbReference type="GO" id="GO:0005737">
    <property type="term" value="C:cytoplasm"/>
    <property type="evidence" value="ECO:0007669"/>
    <property type="project" value="TreeGrafter"/>
</dbReference>
<organism evidence="3 4">
    <name type="scientific">Porcisia hertigi</name>
    <dbReference type="NCBI Taxonomy" id="2761500"/>
    <lineage>
        <taxon>Eukaryota</taxon>
        <taxon>Discoba</taxon>
        <taxon>Euglenozoa</taxon>
        <taxon>Kinetoplastea</taxon>
        <taxon>Metakinetoplastina</taxon>
        <taxon>Trypanosomatida</taxon>
        <taxon>Trypanosomatidae</taxon>
        <taxon>Leishmaniinae</taxon>
        <taxon>Porcisia</taxon>
    </lineage>
</organism>
<dbReference type="InterPro" id="IPR040079">
    <property type="entry name" value="Glutathione_S-Trfase"/>
</dbReference>
<dbReference type="RefSeq" id="XP_067756867.1">
    <property type="nucleotide sequence ID" value="XM_067901601.1"/>
</dbReference>
<proteinExistence type="predicted"/>
<gene>
    <name evidence="3" type="ORF">JKF63_05644</name>
</gene>
<evidence type="ECO:0000313" key="3">
    <source>
        <dbReference type="EMBL" id="KAG5503505.1"/>
    </source>
</evidence>
<dbReference type="InterPro" id="IPR050931">
    <property type="entry name" value="Mito_Protein_Transport_Metaxin"/>
</dbReference>
<keyword evidence="1" id="KW-1133">Transmembrane helix</keyword>
<dbReference type="GeneID" id="94291678"/>
<dbReference type="PANTHER" id="PTHR12289:SF41">
    <property type="entry name" value="FAILED AXON CONNECTIONS-RELATED"/>
    <property type="match status" value="1"/>
</dbReference>
<evidence type="ECO:0000313" key="4">
    <source>
        <dbReference type="Proteomes" id="UP000674318"/>
    </source>
</evidence>
<dbReference type="Pfam" id="PF17172">
    <property type="entry name" value="GST_N_4"/>
    <property type="match status" value="1"/>
</dbReference>
<dbReference type="Proteomes" id="UP000674318">
    <property type="component" value="Chromosome 24"/>
</dbReference>
<keyword evidence="1" id="KW-0472">Membrane</keyword>
<dbReference type="SFLD" id="SFLDG01180">
    <property type="entry name" value="SUF1"/>
    <property type="match status" value="1"/>
</dbReference>
<dbReference type="PANTHER" id="PTHR12289">
    <property type="entry name" value="METAXIN RELATED"/>
    <property type="match status" value="1"/>
</dbReference>
<accession>A0A836IGB6</accession>
<protein>
    <recommendedName>
        <fullName evidence="2">Thioredoxin-like fold domain-containing protein</fullName>
    </recommendedName>
</protein>
<dbReference type="CDD" id="cd03054">
    <property type="entry name" value="GST_N_Metaxin"/>
    <property type="match status" value="1"/>
</dbReference>
<dbReference type="InterPro" id="IPR012336">
    <property type="entry name" value="Thioredoxin-like_fold"/>
</dbReference>
<dbReference type="KEGG" id="phet:94291678"/>